<evidence type="ECO:0000313" key="3">
    <source>
        <dbReference type="EMBL" id="WPD20239.1"/>
    </source>
</evidence>
<comment type="similarity">
    <text evidence="1">Belongs to the NAD(P)-dependent epimerase/dehydratase family.</text>
</comment>
<dbReference type="RefSeq" id="WP_318751597.1">
    <property type="nucleotide sequence ID" value="NZ_CP132508.1"/>
</dbReference>
<sequence length="327" mass="35215">MLVTGAAGFIGSHVVQHLLEGREEHGRAGDAGPGRSAVAAREIAAIDDFSAGRVDRIGEVVVQRVDVTEPEAVEAVFRAFRPETVIHLAAQVSVERSLQRPDRDVEVNVYGTLNVLRAAVAVGTRRVVFASSAAVYGNPRRLPVDEDHPLEPLSVYGRSKQTAEWLIQQYARGAGLEAVILRLGNVYGPGQRPETGPVVARFFLDALRGQGPVIYGDGRQTRDFVFVTDVARAFARALVGPAGLVANVAGGSATTIGDLAERIGRLVEGAPSPRHGPPRPGDIRHSVLDNRRARERLGWAPQVSLDEGLALTYRWYRQRVVQPAPAG</sequence>
<name>A0ABZ0QSF3_9FIRM</name>
<protein>
    <submittedName>
        <fullName evidence="3">GDP-mannose 4,6-dehydratase</fullName>
        <ecNumber evidence="3">4.2.1.47</ecNumber>
    </submittedName>
</protein>
<dbReference type="SUPFAM" id="SSF51735">
    <property type="entry name" value="NAD(P)-binding Rossmann-fold domains"/>
    <property type="match status" value="1"/>
</dbReference>
<dbReference type="EMBL" id="CP132508">
    <property type="protein sequence ID" value="WPD20239.1"/>
    <property type="molecule type" value="Genomic_DNA"/>
</dbReference>
<dbReference type="GO" id="GO:0008446">
    <property type="term" value="F:GDP-mannose 4,6-dehydratase activity"/>
    <property type="evidence" value="ECO:0007669"/>
    <property type="project" value="UniProtKB-EC"/>
</dbReference>
<dbReference type="Pfam" id="PF01370">
    <property type="entry name" value="Epimerase"/>
    <property type="match status" value="1"/>
</dbReference>
<organism evidence="3 4">
    <name type="scientific">Thermaerobacter composti</name>
    <dbReference type="NCBI Taxonomy" id="554949"/>
    <lineage>
        <taxon>Bacteria</taxon>
        <taxon>Bacillati</taxon>
        <taxon>Bacillota</taxon>
        <taxon>Clostridia</taxon>
        <taxon>Eubacteriales</taxon>
        <taxon>Clostridiales Family XVII. Incertae Sedis</taxon>
        <taxon>Thermaerobacter</taxon>
    </lineage>
</organism>
<dbReference type="Proteomes" id="UP001304683">
    <property type="component" value="Chromosome"/>
</dbReference>
<dbReference type="Gene3D" id="3.40.50.720">
    <property type="entry name" value="NAD(P)-binding Rossmann-like Domain"/>
    <property type="match status" value="1"/>
</dbReference>
<keyword evidence="4" id="KW-1185">Reference proteome</keyword>
<keyword evidence="3" id="KW-0456">Lyase</keyword>
<evidence type="ECO:0000313" key="4">
    <source>
        <dbReference type="Proteomes" id="UP001304683"/>
    </source>
</evidence>
<dbReference type="EC" id="4.2.1.47" evidence="3"/>
<evidence type="ECO:0000259" key="2">
    <source>
        <dbReference type="Pfam" id="PF01370"/>
    </source>
</evidence>
<reference evidence="3 4" key="1">
    <citation type="submission" date="2023-08" db="EMBL/GenBank/DDBJ databases">
        <title>Genome sequence of Thermaerobacter compostii strain Ins1, a spore-forming filamentous bacterium isolated from a deep geothermal reservoir.</title>
        <authorList>
            <person name="Bregnard D."/>
            <person name="Gonzalez D."/>
            <person name="Junier P."/>
        </authorList>
    </citation>
    <scope>NUCLEOTIDE SEQUENCE [LARGE SCALE GENOMIC DNA]</scope>
    <source>
        <strain evidence="3 4">Ins1</strain>
    </source>
</reference>
<dbReference type="PANTHER" id="PTHR43000">
    <property type="entry name" value="DTDP-D-GLUCOSE 4,6-DEHYDRATASE-RELATED"/>
    <property type="match status" value="1"/>
</dbReference>
<dbReference type="InterPro" id="IPR001509">
    <property type="entry name" value="Epimerase_deHydtase"/>
</dbReference>
<feature type="domain" description="NAD-dependent epimerase/dehydratase" evidence="2">
    <location>
        <begin position="1"/>
        <end position="240"/>
    </location>
</feature>
<gene>
    <name evidence="3" type="ORF">Q5761_03470</name>
</gene>
<accession>A0ABZ0QSF3</accession>
<dbReference type="InterPro" id="IPR036291">
    <property type="entry name" value="NAD(P)-bd_dom_sf"/>
</dbReference>
<proteinExistence type="inferred from homology"/>
<evidence type="ECO:0000256" key="1">
    <source>
        <dbReference type="ARBA" id="ARBA00007637"/>
    </source>
</evidence>